<protein>
    <recommendedName>
        <fullName evidence="2">Serine protease</fullName>
    </recommendedName>
</protein>
<organism evidence="1">
    <name type="scientific">marine sediment metagenome</name>
    <dbReference type="NCBI Taxonomy" id="412755"/>
    <lineage>
        <taxon>unclassified sequences</taxon>
        <taxon>metagenomes</taxon>
        <taxon>ecological metagenomes</taxon>
    </lineage>
</organism>
<reference evidence="1" key="1">
    <citation type="journal article" date="2014" name="Front. Microbiol.">
        <title>High frequency of phylogenetically diverse reductive dehalogenase-homologous genes in deep subseafloor sedimentary metagenomes.</title>
        <authorList>
            <person name="Kawai M."/>
            <person name="Futagami T."/>
            <person name="Toyoda A."/>
            <person name="Takaki Y."/>
            <person name="Nishi S."/>
            <person name="Hori S."/>
            <person name="Arai W."/>
            <person name="Tsubouchi T."/>
            <person name="Morono Y."/>
            <person name="Uchiyama I."/>
            <person name="Ito T."/>
            <person name="Fujiyama A."/>
            <person name="Inagaki F."/>
            <person name="Takami H."/>
        </authorList>
    </citation>
    <scope>NUCLEOTIDE SEQUENCE</scope>
    <source>
        <strain evidence="1">Expedition CK06-06</strain>
    </source>
</reference>
<accession>X0VK17</accession>
<evidence type="ECO:0000313" key="1">
    <source>
        <dbReference type="EMBL" id="GAG12848.1"/>
    </source>
</evidence>
<dbReference type="AlphaFoldDB" id="X0VK17"/>
<name>X0VK17_9ZZZZ</name>
<sequence>MNKAFLESTVLISYKTSANVISSGTGFLVFREVSESKDCIFLVTNKHVLPLEGSLQSINIRVNTMNQDESKVEKIDICVVGENGKYLPIIKFH</sequence>
<proteinExistence type="predicted"/>
<evidence type="ECO:0008006" key="2">
    <source>
        <dbReference type="Google" id="ProtNLM"/>
    </source>
</evidence>
<comment type="caution">
    <text evidence="1">The sequence shown here is derived from an EMBL/GenBank/DDBJ whole genome shotgun (WGS) entry which is preliminary data.</text>
</comment>
<feature type="non-terminal residue" evidence="1">
    <location>
        <position position="93"/>
    </location>
</feature>
<gene>
    <name evidence="1" type="ORF">S01H1_41357</name>
</gene>
<dbReference type="EMBL" id="BARS01026229">
    <property type="protein sequence ID" value="GAG12848.1"/>
    <property type="molecule type" value="Genomic_DNA"/>
</dbReference>